<keyword evidence="11" id="KW-1185">Reference proteome</keyword>
<feature type="transmembrane region" description="Helical" evidence="8">
    <location>
        <begin position="33"/>
        <end position="55"/>
    </location>
</feature>
<protein>
    <recommendedName>
        <fullName evidence="9">CASTOR/POLLUX/SYM8 ion channel conserved domain-containing protein</fullName>
    </recommendedName>
</protein>
<organism evidence="11">
    <name type="scientific">Volvox carteri f. nagariensis</name>
    <dbReference type="NCBI Taxonomy" id="3068"/>
    <lineage>
        <taxon>Eukaryota</taxon>
        <taxon>Viridiplantae</taxon>
        <taxon>Chlorophyta</taxon>
        <taxon>core chlorophytes</taxon>
        <taxon>Chlorophyceae</taxon>
        <taxon>CS clade</taxon>
        <taxon>Chlamydomonadales</taxon>
        <taxon>Volvocaceae</taxon>
        <taxon>Volvox</taxon>
    </lineage>
</organism>
<dbReference type="AlphaFoldDB" id="D8TH97"/>
<dbReference type="eggNOG" id="ENOG502S32J">
    <property type="taxonomic scope" value="Eukaryota"/>
</dbReference>
<dbReference type="EMBL" id="GL378323">
    <property type="protein sequence ID" value="EFJ52672.1"/>
    <property type="molecule type" value="Genomic_DNA"/>
</dbReference>
<dbReference type="RefSeq" id="XP_002945677.1">
    <property type="nucleotide sequence ID" value="XM_002945631.1"/>
</dbReference>
<dbReference type="GO" id="GO:0012505">
    <property type="term" value="C:endomembrane system"/>
    <property type="evidence" value="ECO:0007669"/>
    <property type="project" value="UniProtKB-SubCell"/>
</dbReference>
<dbReference type="GO" id="GO:0006811">
    <property type="term" value="P:monoatomic ion transport"/>
    <property type="evidence" value="ECO:0007669"/>
    <property type="project" value="UniProtKB-KW"/>
</dbReference>
<dbReference type="Pfam" id="PF06241">
    <property type="entry name" value="Castor_Poll_mid"/>
    <property type="match status" value="1"/>
</dbReference>
<feature type="domain" description="CASTOR/POLLUX/SYM8 ion channel conserved" evidence="9">
    <location>
        <begin position="371"/>
        <end position="455"/>
    </location>
</feature>
<feature type="compositionally biased region" description="Gly residues" evidence="7">
    <location>
        <begin position="227"/>
        <end position="239"/>
    </location>
</feature>
<keyword evidence="4 8" id="KW-1133">Transmembrane helix</keyword>
<evidence type="ECO:0000256" key="3">
    <source>
        <dbReference type="ARBA" id="ARBA00022692"/>
    </source>
</evidence>
<evidence type="ECO:0000256" key="5">
    <source>
        <dbReference type="ARBA" id="ARBA00023065"/>
    </source>
</evidence>
<dbReference type="OrthoDB" id="414047at2759"/>
<comment type="subcellular location">
    <subcellularLocation>
        <location evidence="1">Endomembrane system</location>
        <topology evidence="1">Multi-pass membrane protein</topology>
    </subcellularLocation>
</comment>
<evidence type="ECO:0000256" key="4">
    <source>
        <dbReference type="ARBA" id="ARBA00022989"/>
    </source>
</evidence>
<evidence type="ECO:0000256" key="8">
    <source>
        <dbReference type="SAM" id="Phobius"/>
    </source>
</evidence>
<dbReference type="InterPro" id="IPR044849">
    <property type="entry name" value="CASTOR/POLLUX/SYM8-like"/>
</dbReference>
<evidence type="ECO:0000256" key="2">
    <source>
        <dbReference type="ARBA" id="ARBA00022448"/>
    </source>
</evidence>
<reference evidence="10 11" key="1">
    <citation type="journal article" date="2010" name="Science">
        <title>Genomic analysis of organismal complexity in the multicellular green alga Volvox carteri.</title>
        <authorList>
            <person name="Prochnik S.E."/>
            <person name="Umen J."/>
            <person name="Nedelcu A.M."/>
            <person name="Hallmann A."/>
            <person name="Miller S.M."/>
            <person name="Nishii I."/>
            <person name="Ferris P."/>
            <person name="Kuo A."/>
            <person name="Mitros T."/>
            <person name="Fritz-Laylin L.K."/>
            <person name="Hellsten U."/>
            <person name="Chapman J."/>
            <person name="Simakov O."/>
            <person name="Rensing S.A."/>
            <person name="Terry A."/>
            <person name="Pangilinan J."/>
            <person name="Kapitonov V."/>
            <person name="Jurka J."/>
            <person name="Salamov A."/>
            <person name="Shapiro H."/>
            <person name="Schmutz J."/>
            <person name="Grimwood J."/>
            <person name="Lindquist E."/>
            <person name="Lucas S."/>
            <person name="Grigoriev I.V."/>
            <person name="Schmitt R."/>
            <person name="Kirk D."/>
            <person name="Rokhsar D.S."/>
        </authorList>
    </citation>
    <scope>NUCLEOTIDE SEQUENCE [LARGE SCALE GENOMIC DNA]</scope>
    <source>
        <strain evidence="11">f. Nagariensis / Eve</strain>
    </source>
</reference>
<dbReference type="Proteomes" id="UP000001058">
    <property type="component" value="Unassembled WGS sequence"/>
</dbReference>
<gene>
    <name evidence="10" type="ORF">VOLCADRAFT_85890</name>
</gene>
<dbReference type="PANTHER" id="PTHR31563">
    <property type="entry name" value="ION CHANNEL POLLUX-RELATED"/>
    <property type="match status" value="1"/>
</dbReference>
<feature type="region of interest" description="Disordered" evidence="7">
    <location>
        <begin position="223"/>
        <end position="271"/>
    </location>
</feature>
<evidence type="ECO:0000256" key="7">
    <source>
        <dbReference type="SAM" id="MobiDB-lite"/>
    </source>
</evidence>
<keyword evidence="2" id="KW-0813">Transport</keyword>
<dbReference type="InterPro" id="IPR010420">
    <property type="entry name" value="CASTOR/POLLUX/SYM8_dom"/>
</dbReference>
<keyword evidence="5" id="KW-0406">Ion transport</keyword>
<accession>D8TH97</accession>
<sequence length="1000" mass="105745">MPRGHPFQQQAEVLRGLLAWVNYKVLQMMTLPAWGKLLTVLFVAVPILAMGSWALRTLTGQNFREALLRCYLILNNVPGADIASETDPRAAVVLNLVYTVGLLTFAALIGVIGDDISNAVEAARLGNSRVVERNHTVVLGHNRQLVEVLRQVALVRADRGAAAFPGQLVVLSERDRGSMEDLLVEALGPAAAAGIVTRQGSPIRVADLQRVSAGHARTVIMLAPEPAGGGDGGEDGGGSVRAAAAAADSGLDPDGWRGGGAGGAAAPDGGEGGEGCTCLGLSLEARQAVTLAALHHLRHQALRGPGGRELGSEPQTVVVQHDADLDLLDPDIFARSWGDGGGAGGGARGSGGGATASRHLVTPVSHLNSFSRIQAQCASQPGLSVVMSSIMQQKPGMPEFYVQHIREVVGLTYGQARRLFPHAVLCGVYDPAAATAFAANSAEARLDAAAKAVVLNPPDSMPLQERYALILLADRTEDCRISHARLAEAQHARQFNHSQQQQHHHHQHQDQDHSQHGKCQQREAVPTDENKTQKGLNNRPPGLTTAATAAASLATLGGGVRKTEHRLWGGGGGGGTRAERGAAPLRVVILVFNGQQPEELLEGVADYCPPGSQAVVVAAKDTPASRGPPSSLMTQRQRRRLRVSTVVGDPRTRGSLRDAGAYEADAVILAGLEGVSTDNADAQALATLIQLQSLPPPLHQASAAAATVAELQSNLASVAASRRPQPPPLNLVCSVIDPRVREIMNSLAHVQIGAGGGGGGGPVRRQITIEAINADELLAGVVTQVAAEPRLSGLFHELSNAEGVEIHLRTPPGLKLPYNQQLTWDQVWLLALKRLCLAEWVQDAGRAHGVTVIGLLHASTSTAGMAAQPRLQLGVPLHPSGAATELQPGDKVVVLSVSWVVALTLVVAVDVERCLTIGAVMLLNLSIHIYDECQAMGHKEDLTRHMLFRKRGCRASVPSVLRHLPDPMKRSFLDLTIPKQNHRGNLKQGFKGERSWERRG</sequence>
<evidence type="ECO:0000256" key="1">
    <source>
        <dbReference type="ARBA" id="ARBA00004127"/>
    </source>
</evidence>
<feature type="region of interest" description="Disordered" evidence="7">
    <location>
        <begin position="621"/>
        <end position="643"/>
    </location>
</feature>
<feature type="transmembrane region" description="Helical" evidence="8">
    <location>
        <begin position="92"/>
        <end position="112"/>
    </location>
</feature>
<keyword evidence="3 8" id="KW-0812">Transmembrane</keyword>
<evidence type="ECO:0000313" key="11">
    <source>
        <dbReference type="Proteomes" id="UP000001058"/>
    </source>
</evidence>
<keyword evidence="6 8" id="KW-0472">Membrane</keyword>
<evidence type="ECO:0000256" key="6">
    <source>
        <dbReference type="ARBA" id="ARBA00023136"/>
    </source>
</evidence>
<dbReference type="PANTHER" id="PTHR31563:SF10">
    <property type="entry name" value="ION CHANNEL POLLUX-RELATED"/>
    <property type="match status" value="1"/>
</dbReference>
<feature type="compositionally biased region" description="Gly residues" evidence="7">
    <location>
        <begin position="256"/>
        <end position="271"/>
    </location>
</feature>
<dbReference type="KEGG" id="vcn:VOLCADRAFT_85890"/>
<feature type="region of interest" description="Disordered" evidence="7">
    <location>
        <begin position="491"/>
        <end position="543"/>
    </location>
</feature>
<name>D8TH97_VOLCA</name>
<evidence type="ECO:0000313" key="10">
    <source>
        <dbReference type="EMBL" id="EFJ52672.1"/>
    </source>
</evidence>
<dbReference type="GeneID" id="9621432"/>
<feature type="compositionally biased region" description="Low complexity" evidence="7">
    <location>
        <begin position="242"/>
        <end position="253"/>
    </location>
</feature>
<dbReference type="Gene3D" id="3.40.50.720">
    <property type="entry name" value="NAD(P)-binding Rossmann-like Domain"/>
    <property type="match status" value="2"/>
</dbReference>
<proteinExistence type="predicted"/>
<evidence type="ECO:0000259" key="9">
    <source>
        <dbReference type="Pfam" id="PF06241"/>
    </source>
</evidence>
<dbReference type="InParanoid" id="D8TH97"/>